<reference evidence="2" key="1">
    <citation type="submission" date="2022-08" db="EMBL/GenBank/DDBJ databases">
        <title>Novel sulphate-reducing endosymbionts in the free-living metamonad Anaeramoeba.</title>
        <authorList>
            <person name="Jerlstrom-Hultqvist J."/>
            <person name="Cepicka I."/>
            <person name="Gallot-Lavallee L."/>
            <person name="Salas-Leiva D."/>
            <person name="Curtis B.A."/>
            <person name="Zahonova K."/>
            <person name="Pipaliya S."/>
            <person name="Dacks J."/>
            <person name="Roger A.J."/>
        </authorList>
    </citation>
    <scope>NUCLEOTIDE SEQUENCE</scope>
    <source>
        <strain evidence="2">Busselton2</strain>
    </source>
</reference>
<dbReference type="AlphaFoldDB" id="A0AAV8A6D7"/>
<gene>
    <name evidence="2" type="ORF">M0812_01444</name>
</gene>
<accession>A0AAV8A6D7</accession>
<keyword evidence="2" id="KW-0675">Receptor</keyword>
<name>A0AAV8A6D7_9EUKA</name>
<evidence type="ECO:0000256" key="1">
    <source>
        <dbReference type="SAM" id="Phobius"/>
    </source>
</evidence>
<comment type="caution">
    <text evidence="2">The sequence shown here is derived from an EMBL/GenBank/DDBJ whole genome shotgun (WGS) entry which is preliminary data.</text>
</comment>
<protein>
    <submittedName>
        <fullName evidence="2">Folate receptor family protein</fullName>
    </submittedName>
</protein>
<evidence type="ECO:0000313" key="3">
    <source>
        <dbReference type="Proteomes" id="UP001146793"/>
    </source>
</evidence>
<feature type="transmembrane region" description="Helical" evidence="1">
    <location>
        <begin position="205"/>
        <end position="223"/>
    </location>
</feature>
<dbReference type="Proteomes" id="UP001146793">
    <property type="component" value="Unassembled WGS sequence"/>
</dbReference>
<evidence type="ECO:0000313" key="2">
    <source>
        <dbReference type="EMBL" id="KAJ3448956.1"/>
    </source>
</evidence>
<keyword evidence="1" id="KW-0472">Membrane</keyword>
<dbReference type="EMBL" id="JANTQA010000015">
    <property type="protein sequence ID" value="KAJ3448956.1"/>
    <property type="molecule type" value="Genomic_DNA"/>
</dbReference>
<sequence>MKKSKNKKKNKEKIPLTADQSLKTGGVIAGILLMVNRDQRSSSGDHHGIGKLGIKCPNNTDFNRYSIANSFGCCSFFSYTCGRSPTCTEKRDYNSILSGRSTSCDDQLGLLSCSPLSPYVEYFAPRIRVGDDRQNINICRQFCEDLFHSCSSAEFDCSFYNPFPHHNCGSRVDVIYSDSLSFCKNALFLNVSSDFDHCFSPAKKLHFSYIQLSFLLALLFGYLF</sequence>
<proteinExistence type="predicted"/>
<keyword evidence="1" id="KW-1133">Transmembrane helix</keyword>
<keyword evidence="1" id="KW-0812">Transmembrane</keyword>
<organism evidence="2 3">
    <name type="scientific">Anaeramoeba flamelloides</name>
    <dbReference type="NCBI Taxonomy" id="1746091"/>
    <lineage>
        <taxon>Eukaryota</taxon>
        <taxon>Metamonada</taxon>
        <taxon>Anaeramoebidae</taxon>
        <taxon>Anaeramoeba</taxon>
    </lineage>
</organism>